<sequence length="306" mass="35235">MPSYSEPPTPLRDDDYLYASLETSSYDDIKHIQSYVKSEVLMSARYNCLRKKREEIARFLENHASDDLSSHINSLRCFARSNGGLILDQYRAQIWPVLAHRLLSSADGENVDDNDSDSFMSESNSSVASSLTQDTFQKNIYPPLQVELDVHRTLARFPPNISDDRRSTLQYQLTPLIIRVLRTNPRFRYYQGFHDVCLTVLLVCGAETAFEVCRSLAHYGPFRSYLLKSLEESVLKELEFLYVILWRVDPQLERVLREVRLGTICVCKLQIVRFFDVFLASPPLTSIYVSAAIVLKRKSAILTCDW</sequence>
<feature type="domain" description="Rab-GAP TBC" evidence="2">
    <location>
        <begin position="85"/>
        <end position="298"/>
    </location>
</feature>
<organism evidence="5">
    <name type="scientific">Angiostrongylus costaricensis</name>
    <name type="common">Nematode worm</name>
    <dbReference type="NCBI Taxonomy" id="334426"/>
    <lineage>
        <taxon>Eukaryota</taxon>
        <taxon>Metazoa</taxon>
        <taxon>Ecdysozoa</taxon>
        <taxon>Nematoda</taxon>
        <taxon>Chromadorea</taxon>
        <taxon>Rhabditida</taxon>
        <taxon>Rhabditina</taxon>
        <taxon>Rhabditomorpha</taxon>
        <taxon>Strongyloidea</taxon>
        <taxon>Metastrongylidae</taxon>
        <taxon>Angiostrongylus</taxon>
    </lineage>
</organism>
<dbReference type="GO" id="GO:0006888">
    <property type="term" value="P:endoplasmic reticulum to Golgi vesicle-mediated transport"/>
    <property type="evidence" value="ECO:0007669"/>
    <property type="project" value="TreeGrafter"/>
</dbReference>
<dbReference type="PANTHER" id="PTHR20913">
    <property type="entry name" value="TBC1 DOMAIN FAMILY MEMBER 20/GTPASE"/>
    <property type="match status" value="1"/>
</dbReference>
<dbReference type="OrthoDB" id="206700at2759"/>
<dbReference type="AlphaFoldDB" id="A0A0R3PNS3"/>
<dbReference type="STRING" id="334426.A0A0R3PNS3"/>
<evidence type="ECO:0000313" key="4">
    <source>
        <dbReference type="Proteomes" id="UP000267027"/>
    </source>
</evidence>
<dbReference type="GO" id="GO:0005789">
    <property type="term" value="C:endoplasmic reticulum membrane"/>
    <property type="evidence" value="ECO:0007669"/>
    <property type="project" value="TreeGrafter"/>
</dbReference>
<dbReference type="OMA" id="RYRARIW"/>
<name>A0A0R3PNS3_ANGCS</name>
<protein>
    <submittedName>
        <fullName evidence="5">Rab-GAP TBC domain-containing protein</fullName>
    </submittedName>
</protein>
<dbReference type="Proteomes" id="UP000267027">
    <property type="component" value="Unassembled WGS sequence"/>
</dbReference>
<dbReference type="EMBL" id="UYYA01003974">
    <property type="protein sequence ID" value="VDM58336.1"/>
    <property type="molecule type" value="Genomic_DNA"/>
</dbReference>
<gene>
    <name evidence="3" type="ORF">ACOC_LOCUS6751</name>
</gene>
<accession>A0A0R3PNS3</accession>
<evidence type="ECO:0000313" key="5">
    <source>
        <dbReference type="WBParaSite" id="ACOC_0000675001-mRNA-1"/>
    </source>
</evidence>
<dbReference type="Gene3D" id="1.10.8.1310">
    <property type="match status" value="1"/>
</dbReference>
<dbReference type="InterPro" id="IPR035969">
    <property type="entry name" value="Rab-GAP_TBC_sf"/>
</dbReference>
<dbReference type="Gene3D" id="1.10.472.80">
    <property type="entry name" value="Ypt/Rab-GAP domain of gyp1p, domain 3"/>
    <property type="match status" value="1"/>
</dbReference>
<evidence type="ECO:0000313" key="3">
    <source>
        <dbReference type="EMBL" id="VDM58336.1"/>
    </source>
</evidence>
<reference evidence="3 4" key="2">
    <citation type="submission" date="2018-11" db="EMBL/GenBank/DDBJ databases">
        <authorList>
            <consortium name="Pathogen Informatics"/>
        </authorList>
    </citation>
    <scope>NUCLEOTIDE SEQUENCE [LARGE SCALE GENOMIC DNA]</scope>
    <source>
        <strain evidence="3 4">Costa Rica</strain>
    </source>
</reference>
<dbReference type="GO" id="GO:0005096">
    <property type="term" value="F:GTPase activator activity"/>
    <property type="evidence" value="ECO:0007669"/>
    <property type="project" value="UniProtKB-KW"/>
</dbReference>
<proteinExistence type="predicted"/>
<dbReference type="SUPFAM" id="SSF47923">
    <property type="entry name" value="Ypt/Rab-GAP domain of gyp1p"/>
    <property type="match status" value="1"/>
</dbReference>
<dbReference type="WBParaSite" id="ACOC_0000675001-mRNA-1">
    <property type="protein sequence ID" value="ACOC_0000675001-mRNA-1"/>
    <property type="gene ID" value="ACOC_0000675001"/>
</dbReference>
<reference evidence="5" key="1">
    <citation type="submission" date="2016-04" db="UniProtKB">
        <authorList>
            <consortium name="WormBaseParasite"/>
        </authorList>
    </citation>
    <scope>IDENTIFICATION</scope>
</reference>
<dbReference type="PANTHER" id="PTHR20913:SF7">
    <property type="entry name" value="RE60063P"/>
    <property type="match status" value="1"/>
</dbReference>
<keyword evidence="4" id="KW-1185">Reference proteome</keyword>
<evidence type="ECO:0000259" key="2">
    <source>
        <dbReference type="PROSITE" id="PS50086"/>
    </source>
</evidence>
<keyword evidence="1" id="KW-0343">GTPase activation</keyword>
<evidence type="ECO:0000256" key="1">
    <source>
        <dbReference type="ARBA" id="ARBA00022468"/>
    </source>
</evidence>
<dbReference type="PROSITE" id="PS50086">
    <property type="entry name" value="TBC_RABGAP"/>
    <property type="match status" value="1"/>
</dbReference>
<dbReference type="Pfam" id="PF00566">
    <property type="entry name" value="RabGAP-TBC"/>
    <property type="match status" value="1"/>
</dbReference>
<dbReference type="InterPro" id="IPR045913">
    <property type="entry name" value="TBC20/Gyp8-like"/>
</dbReference>
<dbReference type="InterPro" id="IPR000195">
    <property type="entry name" value="Rab-GAP-TBC_dom"/>
</dbReference>